<reference evidence="3" key="1">
    <citation type="submission" date="2023-03" db="EMBL/GenBank/DDBJ databases">
        <authorList>
            <person name="Steffen K."/>
            <person name="Cardenas P."/>
        </authorList>
    </citation>
    <scope>NUCLEOTIDE SEQUENCE</scope>
</reference>
<dbReference type="EMBL" id="CASHTH010000241">
    <property type="protein sequence ID" value="CAI7995243.1"/>
    <property type="molecule type" value="Genomic_DNA"/>
</dbReference>
<proteinExistence type="predicted"/>
<evidence type="ECO:0000256" key="1">
    <source>
        <dbReference type="SAM" id="SignalP"/>
    </source>
</evidence>
<name>A0AA35QWV4_GEOBA</name>
<comment type="caution">
    <text evidence="3">The sequence shown here is derived from an EMBL/GenBank/DDBJ whole genome shotgun (WGS) entry which is preliminary data.</text>
</comment>
<keyword evidence="1" id="KW-0732">Signal</keyword>
<dbReference type="Pfam" id="PF16586">
    <property type="entry name" value="DUF5060"/>
    <property type="match status" value="1"/>
</dbReference>
<feature type="chain" id="PRO_5041302041" description="DUF5060 domain-containing protein" evidence="1">
    <location>
        <begin position="26"/>
        <end position="134"/>
    </location>
</feature>
<evidence type="ECO:0000259" key="2">
    <source>
        <dbReference type="Pfam" id="PF16586"/>
    </source>
</evidence>
<evidence type="ECO:0000313" key="3">
    <source>
        <dbReference type="EMBL" id="CAI7995243.1"/>
    </source>
</evidence>
<feature type="domain" description="DUF5060" evidence="2">
    <location>
        <begin position="26"/>
        <end position="107"/>
    </location>
</feature>
<accession>A0AA35QWV4</accession>
<organism evidence="3 4">
    <name type="scientific">Geodia barretti</name>
    <name type="common">Barrett's horny sponge</name>
    <dbReference type="NCBI Taxonomy" id="519541"/>
    <lineage>
        <taxon>Eukaryota</taxon>
        <taxon>Metazoa</taxon>
        <taxon>Porifera</taxon>
        <taxon>Demospongiae</taxon>
        <taxon>Heteroscleromorpha</taxon>
        <taxon>Tetractinellida</taxon>
        <taxon>Astrophorina</taxon>
        <taxon>Geodiidae</taxon>
        <taxon>Geodia</taxon>
    </lineage>
</organism>
<dbReference type="Gene3D" id="2.60.40.10">
    <property type="entry name" value="Immunoglobulins"/>
    <property type="match status" value="1"/>
</dbReference>
<dbReference type="InterPro" id="IPR032260">
    <property type="entry name" value="DUF5060"/>
</dbReference>
<feature type="non-terminal residue" evidence="3">
    <location>
        <position position="1"/>
    </location>
</feature>
<feature type="signal peptide" evidence="1">
    <location>
        <begin position="1"/>
        <end position="25"/>
    </location>
</feature>
<protein>
    <recommendedName>
        <fullName evidence="2">DUF5060 domain-containing protein</fullName>
    </recommendedName>
</protein>
<gene>
    <name evidence="3" type="ORF">GBAR_LOCUS1655</name>
</gene>
<dbReference type="InterPro" id="IPR013783">
    <property type="entry name" value="Ig-like_fold"/>
</dbReference>
<dbReference type="AlphaFoldDB" id="A0AA35QWV4"/>
<evidence type="ECO:0000313" key="4">
    <source>
        <dbReference type="Proteomes" id="UP001174909"/>
    </source>
</evidence>
<keyword evidence="4" id="KW-1185">Reference proteome</keyword>
<dbReference type="Proteomes" id="UP001174909">
    <property type="component" value="Unassembled WGS sequence"/>
</dbReference>
<sequence length="134" mass="14830">MATSQVRAVLFRILFLVVAVSETQSVPVYGRYETCVASQPSDYQNPFNYTEVTTQGVFSGPDGHTTVDGFYYQAYERSNVGGSEKLIPDGSPQWCVRYSPRSPGSFDVTFIITNSSGTFTMKTDSFEASDVNKF</sequence>